<name>A0A5D4T2P9_9BACI</name>
<organism evidence="2 3">
    <name type="scientific">Sutcliffiella horikoshii</name>
    <dbReference type="NCBI Taxonomy" id="79883"/>
    <lineage>
        <taxon>Bacteria</taxon>
        <taxon>Bacillati</taxon>
        <taxon>Bacillota</taxon>
        <taxon>Bacilli</taxon>
        <taxon>Bacillales</taxon>
        <taxon>Bacillaceae</taxon>
        <taxon>Sutcliffiella</taxon>
    </lineage>
</organism>
<accession>A0A5D4T2P9</accession>
<dbReference type="Proteomes" id="UP000322524">
    <property type="component" value="Unassembled WGS sequence"/>
</dbReference>
<gene>
    <name evidence="2" type="ORF">FZC76_04755</name>
</gene>
<reference evidence="2 3" key="1">
    <citation type="submission" date="2019-08" db="EMBL/GenBank/DDBJ databases">
        <title>Bacillus genomes from the desert of Cuatro Cienegas, Coahuila.</title>
        <authorList>
            <person name="Olmedo-Alvarez G."/>
        </authorList>
    </citation>
    <scope>NUCLEOTIDE SEQUENCE [LARGE SCALE GENOMIC DNA]</scope>
    <source>
        <strain evidence="2 3">CH28_1T</strain>
    </source>
</reference>
<keyword evidence="1" id="KW-0812">Transmembrane</keyword>
<keyword evidence="1" id="KW-0472">Membrane</keyword>
<evidence type="ECO:0000313" key="3">
    <source>
        <dbReference type="Proteomes" id="UP000322524"/>
    </source>
</evidence>
<dbReference type="OrthoDB" id="2891064at2"/>
<evidence type="ECO:0000313" key="2">
    <source>
        <dbReference type="EMBL" id="TYS69549.1"/>
    </source>
</evidence>
<sequence length="126" mass="14410">MSYMLIVLIGVILLTFLLGFISARREYQNSTMEEKEQFKKELKNPIWIFHVLPNIGYILFFIGLVLTINALKYIAFLLMGIGWIIEGAEIWKADSKGGLILVLLGSITFLITTFLALKFLFNFSLL</sequence>
<dbReference type="RefSeq" id="WP_148987127.1">
    <property type="nucleotide sequence ID" value="NZ_VTEV01000002.1"/>
</dbReference>
<feature type="transmembrane region" description="Helical" evidence="1">
    <location>
        <begin position="73"/>
        <end position="91"/>
    </location>
</feature>
<feature type="transmembrane region" description="Helical" evidence="1">
    <location>
        <begin position="47"/>
        <end position="66"/>
    </location>
</feature>
<feature type="transmembrane region" description="Helical" evidence="1">
    <location>
        <begin position="97"/>
        <end position="121"/>
    </location>
</feature>
<evidence type="ECO:0000256" key="1">
    <source>
        <dbReference type="SAM" id="Phobius"/>
    </source>
</evidence>
<protein>
    <submittedName>
        <fullName evidence="2">Uncharacterized protein</fullName>
    </submittedName>
</protein>
<dbReference type="EMBL" id="VTEV01000002">
    <property type="protein sequence ID" value="TYS69549.1"/>
    <property type="molecule type" value="Genomic_DNA"/>
</dbReference>
<proteinExistence type="predicted"/>
<comment type="caution">
    <text evidence="2">The sequence shown here is derived from an EMBL/GenBank/DDBJ whole genome shotgun (WGS) entry which is preliminary data.</text>
</comment>
<keyword evidence="1" id="KW-1133">Transmembrane helix</keyword>
<dbReference type="AlphaFoldDB" id="A0A5D4T2P9"/>